<reference evidence="4 6" key="1">
    <citation type="submission" date="2023-09" db="EMBL/GenBank/DDBJ databases">
        <title>Flavobacterium sp. a novel bacteria isolate from Pepper rhizosphere.</title>
        <authorList>
            <person name="Peng Y."/>
            <person name="Lee J."/>
        </authorList>
    </citation>
    <scope>NUCLEOTIDE SEQUENCE</scope>
    <source>
        <strain evidence="4">PMR2A8</strain>
        <strain evidence="5 6">PMTSA4</strain>
    </source>
</reference>
<dbReference type="GO" id="GO:0003677">
    <property type="term" value="F:DNA binding"/>
    <property type="evidence" value="ECO:0007669"/>
    <property type="project" value="InterPro"/>
</dbReference>
<dbReference type="EMBL" id="CP134890">
    <property type="protein sequence ID" value="WNM22583.1"/>
    <property type="molecule type" value="Genomic_DNA"/>
</dbReference>
<dbReference type="EMBL" id="CP134878">
    <property type="protein sequence ID" value="WNM18532.1"/>
    <property type="molecule type" value="Genomic_DNA"/>
</dbReference>
<feature type="region of interest" description="Disordered" evidence="3">
    <location>
        <begin position="1"/>
        <end position="24"/>
    </location>
</feature>
<dbReference type="Proteomes" id="UP001304515">
    <property type="component" value="Chromosome"/>
</dbReference>
<keyword evidence="2" id="KW-0235">DNA replication</keyword>
<evidence type="ECO:0000256" key="3">
    <source>
        <dbReference type="SAM" id="MobiDB-lite"/>
    </source>
</evidence>
<sequence length="341" mass="39411">MGNIYTLGQSGTNKTGQRPVFISGNGSDLSNNEVLQGRAKRKFITQNMMLNLMDVAKEKGDNEKQKAYWNTYYCQNRVTSVDGRLYGNYCKNRFCTLCCSIRKAEIINRYYPIIEQWEEPYFVTLTVKACSAARLRVLVKKVMQGFQMIKERHKKNFQRGKGIKLIGVKSLECNFNPVKKTYNPHLHLIVANKKMAEILIQDWLKLWTPKFAQRQAQDMRKIFNAETGLIEIIKYGSKIFTEPEIKKKGDNASYQIYASALDNILTAMKGIRIFERFGFNAEKKEEITIKEPQPVYNSEQWEFNPNLFDWENTATAEVLTGYKPKPQLTAILSNCIDITSQ</sequence>
<comment type="similarity">
    <text evidence="1">Belongs to the Gram-positive plasmids replication protein type 1 family.</text>
</comment>
<proteinExistence type="inferred from homology"/>
<keyword evidence="6" id="KW-1185">Reference proteome</keyword>
<accession>A0AA96F3W9</accession>
<dbReference type="RefSeq" id="WP_313322513.1">
    <property type="nucleotide sequence ID" value="NZ_CP134878.1"/>
</dbReference>
<protein>
    <submittedName>
        <fullName evidence="4">Protein rep</fullName>
    </submittedName>
</protein>
<dbReference type="Pfam" id="PF01446">
    <property type="entry name" value="Rep_1"/>
    <property type="match status" value="1"/>
</dbReference>
<evidence type="ECO:0000313" key="4">
    <source>
        <dbReference type="EMBL" id="WNM18532.1"/>
    </source>
</evidence>
<evidence type="ECO:0000313" key="5">
    <source>
        <dbReference type="EMBL" id="WNM22583.1"/>
    </source>
</evidence>
<name>A0AA96EVC9_9FLAO</name>
<organism evidence="4">
    <name type="scientific">Flavobacterium capsici</name>
    <dbReference type="NCBI Taxonomy" id="3075618"/>
    <lineage>
        <taxon>Bacteria</taxon>
        <taxon>Pseudomonadati</taxon>
        <taxon>Bacteroidota</taxon>
        <taxon>Flavobacteriia</taxon>
        <taxon>Flavobacteriales</taxon>
        <taxon>Flavobacteriaceae</taxon>
        <taxon>Flavobacterium</taxon>
    </lineage>
</organism>
<dbReference type="InterPro" id="IPR000989">
    <property type="entry name" value="Rep"/>
</dbReference>
<dbReference type="AlphaFoldDB" id="A0AA96EVC9"/>
<evidence type="ECO:0000313" key="6">
    <source>
        <dbReference type="Proteomes" id="UP001304515"/>
    </source>
</evidence>
<accession>A0AA96EVC9</accession>
<evidence type="ECO:0000256" key="2">
    <source>
        <dbReference type="ARBA" id="ARBA00022705"/>
    </source>
</evidence>
<gene>
    <name evidence="5" type="ORF">RN605_04280</name>
    <name evidence="4" type="ORF">RN608_10980</name>
</gene>
<evidence type="ECO:0000256" key="1">
    <source>
        <dbReference type="ARBA" id="ARBA00008909"/>
    </source>
</evidence>
<feature type="compositionally biased region" description="Polar residues" evidence="3">
    <location>
        <begin position="1"/>
        <end position="16"/>
    </location>
</feature>
<dbReference type="GO" id="GO:0006260">
    <property type="term" value="P:DNA replication"/>
    <property type="evidence" value="ECO:0007669"/>
    <property type="project" value="UniProtKB-KW"/>
</dbReference>
<dbReference type="KEGG" id="fcj:RN605_04280"/>